<keyword evidence="3" id="KW-1185">Reference proteome</keyword>
<protein>
    <submittedName>
        <fullName evidence="2">Uncharacterized protein</fullName>
    </submittedName>
</protein>
<accession>G5A463</accession>
<sequence length="417" mass="46608">MHQLEATYQQLGRVLEELKREINQEGGSSAQDGGEAATRQVKQERTQPTRVKTENANEERSGVGHTPSTEQTGPSTLTDEDVSTLEAENCLPPRSEEAKGGDIGNERDQTASKGCRYPLEKASRSDDERRSWESVRLALSAAIKLEENENAGDGDLRSFLTAVAEAGRALIDIKTREPARAERHLEDMELMMSVVAGNLDGRWGVGEVNSAWTALKVVKQVHELYPKKTKNLLRICHQVRQFIVKKCMVPDAVVADLKVQPLRTLDSDRGGNFFTGISVKHFDSLMILVNELLDGRYENWNPYNDAIIGRVLTRIRCLASFQKGDAWNGRYEAVCKACSKMSASTFEWTVDLMSTLPSTAAISAVGEEGFKDQQRVQQDFEYVTSYEEESRGLTDTAEKLGAFEELVDRMEWFFTAV</sequence>
<dbReference type="Proteomes" id="UP000002640">
    <property type="component" value="Unassembled WGS sequence"/>
</dbReference>
<dbReference type="RefSeq" id="XP_009534370.1">
    <property type="nucleotide sequence ID" value="XM_009536075.1"/>
</dbReference>
<evidence type="ECO:0000256" key="1">
    <source>
        <dbReference type="SAM" id="MobiDB-lite"/>
    </source>
</evidence>
<dbReference type="EMBL" id="JH159159">
    <property type="protein sequence ID" value="EGZ09509.1"/>
    <property type="molecule type" value="Genomic_DNA"/>
</dbReference>
<evidence type="ECO:0000313" key="3">
    <source>
        <dbReference type="Proteomes" id="UP000002640"/>
    </source>
</evidence>
<gene>
    <name evidence="2" type="ORF">PHYSODRAFT_305027</name>
</gene>
<feature type="compositionally biased region" description="Basic and acidic residues" evidence="1">
    <location>
        <begin position="118"/>
        <end position="130"/>
    </location>
</feature>
<dbReference type="KEGG" id="psoj:PHYSODRAFT_305027"/>
<feature type="region of interest" description="Disordered" evidence="1">
    <location>
        <begin position="19"/>
        <end position="130"/>
    </location>
</feature>
<feature type="compositionally biased region" description="Basic and acidic residues" evidence="1">
    <location>
        <begin position="94"/>
        <end position="110"/>
    </location>
</feature>
<dbReference type="GeneID" id="20642493"/>
<organism evidence="2 3">
    <name type="scientific">Phytophthora sojae (strain P6497)</name>
    <name type="common">Soybean stem and root rot agent</name>
    <name type="synonym">Phytophthora megasperma f. sp. glycines</name>
    <dbReference type="NCBI Taxonomy" id="1094619"/>
    <lineage>
        <taxon>Eukaryota</taxon>
        <taxon>Sar</taxon>
        <taxon>Stramenopiles</taxon>
        <taxon>Oomycota</taxon>
        <taxon>Peronosporomycetes</taxon>
        <taxon>Peronosporales</taxon>
        <taxon>Peronosporaceae</taxon>
        <taxon>Phytophthora</taxon>
    </lineage>
</organism>
<evidence type="ECO:0000313" key="2">
    <source>
        <dbReference type="EMBL" id="EGZ09509.1"/>
    </source>
</evidence>
<feature type="compositionally biased region" description="Polar residues" evidence="1">
    <location>
        <begin position="66"/>
        <end position="77"/>
    </location>
</feature>
<feature type="compositionally biased region" description="Basic and acidic residues" evidence="1">
    <location>
        <begin position="41"/>
        <end position="62"/>
    </location>
</feature>
<dbReference type="AlphaFoldDB" id="G5A463"/>
<name>G5A463_PHYSP</name>
<reference evidence="2 3" key="1">
    <citation type="journal article" date="2006" name="Science">
        <title>Phytophthora genome sequences uncover evolutionary origins and mechanisms of pathogenesis.</title>
        <authorList>
            <person name="Tyler B.M."/>
            <person name="Tripathy S."/>
            <person name="Zhang X."/>
            <person name="Dehal P."/>
            <person name="Jiang R.H."/>
            <person name="Aerts A."/>
            <person name="Arredondo F.D."/>
            <person name="Baxter L."/>
            <person name="Bensasson D."/>
            <person name="Beynon J.L."/>
            <person name="Chapman J."/>
            <person name="Damasceno C.M."/>
            <person name="Dorrance A.E."/>
            <person name="Dou D."/>
            <person name="Dickerman A.W."/>
            <person name="Dubchak I.L."/>
            <person name="Garbelotto M."/>
            <person name="Gijzen M."/>
            <person name="Gordon S.G."/>
            <person name="Govers F."/>
            <person name="Grunwald N.J."/>
            <person name="Huang W."/>
            <person name="Ivors K.L."/>
            <person name="Jones R.W."/>
            <person name="Kamoun S."/>
            <person name="Krampis K."/>
            <person name="Lamour K.H."/>
            <person name="Lee M.K."/>
            <person name="McDonald W.H."/>
            <person name="Medina M."/>
            <person name="Meijer H.J."/>
            <person name="Nordberg E.K."/>
            <person name="Maclean D.J."/>
            <person name="Ospina-Giraldo M.D."/>
            <person name="Morris P.F."/>
            <person name="Phuntumart V."/>
            <person name="Putnam N.H."/>
            <person name="Rash S."/>
            <person name="Rose J.K."/>
            <person name="Sakihama Y."/>
            <person name="Salamov A.A."/>
            <person name="Savidor A."/>
            <person name="Scheuring C.F."/>
            <person name="Smith B.M."/>
            <person name="Sobral B.W."/>
            <person name="Terry A."/>
            <person name="Torto-Alalibo T.A."/>
            <person name="Win J."/>
            <person name="Xu Z."/>
            <person name="Zhang H."/>
            <person name="Grigoriev I.V."/>
            <person name="Rokhsar D.S."/>
            <person name="Boore J.L."/>
        </authorList>
    </citation>
    <scope>NUCLEOTIDE SEQUENCE [LARGE SCALE GENOMIC DNA]</scope>
    <source>
        <strain evidence="2 3">P6497</strain>
    </source>
</reference>
<dbReference type="InParanoid" id="G5A463"/>
<proteinExistence type="predicted"/>